<name>R0KUT5_NOSB1</name>
<evidence type="ECO:0000256" key="1">
    <source>
        <dbReference type="ARBA" id="ARBA00004123"/>
    </source>
</evidence>
<keyword evidence="3" id="KW-0804">Transcription</keyword>
<dbReference type="InterPro" id="IPR038103">
    <property type="entry name" value="CDC73_C_sf"/>
</dbReference>
<dbReference type="GO" id="GO:0016593">
    <property type="term" value="C:Cdc73/Paf1 complex"/>
    <property type="evidence" value="ECO:0007669"/>
    <property type="project" value="InterPro"/>
</dbReference>
<feature type="domain" description="Cell division control protein 73 C-terminal" evidence="5">
    <location>
        <begin position="137"/>
        <end position="265"/>
    </location>
</feature>
<organism evidence="6 7">
    <name type="scientific">Nosema bombycis (strain CQ1 / CVCC 102059)</name>
    <name type="common">Microsporidian parasite</name>
    <name type="synonym">Pebrine of silkworm</name>
    <dbReference type="NCBI Taxonomy" id="578461"/>
    <lineage>
        <taxon>Eukaryota</taxon>
        <taxon>Fungi</taxon>
        <taxon>Fungi incertae sedis</taxon>
        <taxon>Microsporidia</taxon>
        <taxon>Nosematidae</taxon>
        <taxon>Nosema</taxon>
    </lineage>
</organism>
<comment type="similarity">
    <text evidence="2">Belongs to the CDC73 family.</text>
</comment>
<dbReference type="OrthoDB" id="2186602at2759"/>
<dbReference type="GO" id="GO:0000993">
    <property type="term" value="F:RNA polymerase II complex binding"/>
    <property type="evidence" value="ECO:0007669"/>
    <property type="project" value="TreeGrafter"/>
</dbReference>
<dbReference type="STRING" id="578461.R0KUT5"/>
<dbReference type="Proteomes" id="UP000016927">
    <property type="component" value="Unassembled WGS sequence"/>
</dbReference>
<reference evidence="6 7" key="1">
    <citation type="journal article" date="2013" name="BMC Genomics">
        <title>Comparative genomics of parasitic silkworm microsporidia reveal an association between genome expansion and host adaptation.</title>
        <authorList>
            <person name="Pan G."/>
            <person name="Xu J."/>
            <person name="Li T."/>
            <person name="Xia Q."/>
            <person name="Liu S.L."/>
            <person name="Zhang G."/>
            <person name="Li S."/>
            <person name="Li C."/>
            <person name="Liu H."/>
            <person name="Yang L."/>
            <person name="Liu T."/>
            <person name="Zhang X."/>
            <person name="Wu Z."/>
            <person name="Fan W."/>
            <person name="Dang X."/>
            <person name="Xiang H."/>
            <person name="Tao M."/>
            <person name="Li Y."/>
            <person name="Hu J."/>
            <person name="Li Z."/>
            <person name="Lin L."/>
            <person name="Luo J."/>
            <person name="Geng L."/>
            <person name="Wang L."/>
            <person name="Long M."/>
            <person name="Wan Y."/>
            <person name="He N."/>
            <person name="Zhang Z."/>
            <person name="Lu C."/>
            <person name="Keeling P.J."/>
            <person name="Wang J."/>
            <person name="Xiang Z."/>
            <person name="Zhou Z."/>
        </authorList>
    </citation>
    <scope>NUCLEOTIDE SEQUENCE [LARGE SCALE GENOMIC DNA]</scope>
    <source>
        <strain evidence="7">CQ1 / CVCC 102059</strain>
    </source>
</reference>
<evidence type="ECO:0000313" key="6">
    <source>
        <dbReference type="EMBL" id="EOB14636.1"/>
    </source>
</evidence>
<accession>R0KUT5</accession>
<dbReference type="EMBL" id="KB908928">
    <property type="protein sequence ID" value="EOB14636.1"/>
    <property type="molecule type" value="Genomic_DNA"/>
</dbReference>
<sequence>MEILKEIMNKSKNTVINEEYVMIGGKEVDKKSKIEIGDQSGKFYTLEQLAFFILNKDIMYTQYLKKCKEQNISPIFYTDQKLITEELKKVKEDVTVCRYDSPDEIYFSRHDYSWVSKLFSEKNKNVSFKTSLEPYRIVVPSSLISFINLSNIEEILISGNVIKKSKLVLDKLKTNFNGKKFLIEDTIDDWTSEDWKSLVGIFVDGSSFQINEWKIGDIAGLFSKIPVFYLYEEGNESTEALDGYKINRIKVDKGTVKKEDLDKIWRLIMGVCESNGNGL</sequence>
<dbReference type="GO" id="GO:0032968">
    <property type="term" value="P:positive regulation of transcription elongation by RNA polymerase II"/>
    <property type="evidence" value="ECO:0007669"/>
    <property type="project" value="TreeGrafter"/>
</dbReference>
<keyword evidence="7" id="KW-1185">Reference proteome</keyword>
<dbReference type="Pfam" id="PF05179">
    <property type="entry name" value="CDC73_C"/>
    <property type="match status" value="1"/>
</dbReference>
<proteinExistence type="inferred from homology"/>
<evidence type="ECO:0000256" key="4">
    <source>
        <dbReference type="ARBA" id="ARBA00023242"/>
    </source>
</evidence>
<evidence type="ECO:0000256" key="3">
    <source>
        <dbReference type="ARBA" id="ARBA00023163"/>
    </source>
</evidence>
<dbReference type="AlphaFoldDB" id="R0KUT5"/>
<evidence type="ECO:0000313" key="7">
    <source>
        <dbReference type="Proteomes" id="UP000016927"/>
    </source>
</evidence>
<gene>
    <name evidence="6" type="ORF">NBO_20g0024</name>
</gene>
<dbReference type="GO" id="GO:0006368">
    <property type="term" value="P:transcription elongation by RNA polymerase II"/>
    <property type="evidence" value="ECO:0007669"/>
    <property type="project" value="InterPro"/>
</dbReference>
<keyword evidence="4" id="KW-0539">Nucleus</keyword>
<evidence type="ECO:0000259" key="5">
    <source>
        <dbReference type="Pfam" id="PF05179"/>
    </source>
</evidence>
<dbReference type="PANTHER" id="PTHR12466">
    <property type="entry name" value="CDC73 DOMAIN PROTEIN"/>
    <property type="match status" value="1"/>
</dbReference>
<dbReference type="PANTHER" id="PTHR12466:SF8">
    <property type="entry name" value="PARAFIBROMIN"/>
    <property type="match status" value="1"/>
</dbReference>
<comment type="subcellular location">
    <subcellularLocation>
        <location evidence="1">Nucleus</location>
    </subcellularLocation>
</comment>
<dbReference type="HOGENOM" id="CLU_1030950_0_0_1"/>
<evidence type="ECO:0000256" key="2">
    <source>
        <dbReference type="ARBA" id="ARBA00010427"/>
    </source>
</evidence>
<dbReference type="InterPro" id="IPR007852">
    <property type="entry name" value="Cdc73/Parafibromin"/>
</dbReference>
<dbReference type="Gene3D" id="3.40.50.11990">
    <property type="entry name" value="RNA polymerase II accessory factor, Cdc73 C-terminal domain"/>
    <property type="match status" value="1"/>
</dbReference>
<dbReference type="VEuPathDB" id="MicrosporidiaDB:NBO_20g0024"/>
<dbReference type="InterPro" id="IPR031336">
    <property type="entry name" value="CDC73_C"/>
</dbReference>
<protein>
    <recommendedName>
        <fullName evidence="5">Cell division control protein 73 C-terminal domain-containing protein</fullName>
    </recommendedName>
</protein>